<evidence type="ECO:0000259" key="4">
    <source>
        <dbReference type="PROSITE" id="PS51077"/>
    </source>
</evidence>
<feature type="domain" description="IclR-ED" evidence="5">
    <location>
        <begin position="63"/>
        <end position="244"/>
    </location>
</feature>
<gene>
    <name evidence="6" type="ORF">UFOPK2359_01035</name>
    <name evidence="7" type="ORF">UFOPK3167_01177</name>
</gene>
<dbReference type="EMBL" id="CAEZXG010000080">
    <property type="protein sequence ID" value="CAB4687271.1"/>
    <property type="molecule type" value="Genomic_DNA"/>
</dbReference>
<sequence>MESERLKRIFEVLEQVASRGPQSLSQISNRVSIPTSSTHDLLKAMTRAGILQAHGKEYDLGPATYRLAFDVQDRFSIINIAAQELEKLAQLVGFDVYLAVQSGAHVMYAARFRGNEGIKVMIPLGQSLYGHATAAGKIFAAFDPELQKTILNGTRKKITPKTITDPKALEREFMRIKSRRISISNEESFEGIIGISTPITGVDGRVIAATHISAFKGKLDSVRMKKLCSELGKATLRIEESIAAGPQIKQFIKSESSTAKKTSKPVTRKAT</sequence>
<dbReference type="AlphaFoldDB" id="A0A6J6NKJ3"/>
<evidence type="ECO:0000256" key="2">
    <source>
        <dbReference type="ARBA" id="ARBA00023125"/>
    </source>
</evidence>
<accession>A0A6J6NKJ3</accession>
<dbReference type="Gene3D" id="3.30.450.40">
    <property type="match status" value="1"/>
</dbReference>
<dbReference type="SMART" id="SM00346">
    <property type="entry name" value="HTH_ICLR"/>
    <property type="match status" value="1"/>
</dbReference>
<evidence type="ECO:0000259" key="5">
    <source>
        <dbReference type="PROSITE" id="PS51078"/>
    </source>
</evidence>
<keyword evidence="2" id="KW-0238">DNA-binding</keyword>
<keyword evidence="1" id="KW-0805">Transcription regulation</keyword>
<dbReference type="InterPro" id="IPR050707">
    <property type="entry name" value="HTH_MetabolicPath_Reg"/>
</dbReference>
<proteinExistence type="predicted"/>
<dbReference type="EMBL" id="CAFABF010000082">
    <property type="protein sequence ID" value="CAB4832552.1"/>
    <property type="molecule type" value="Genomic_DNA"/>
</dbReference>
<evidence type="ECO:0000256" key="1">
    <source>
        <dbReference type="ARBA" id="ARBA00023015"/>
    </source>
</evidence>
<dbReference type="Pfam" id="PF01614">
    <property type="entry name" value="IclR_C"/>
    <property type="match status" value="1"/>
</dbReference>
<dbReference type="PANTHER" id="PTHR30136:SF35">
    <property type="entry name" value="HTH-TYPE TRANSCRIPTIONAL REGULATOR RV1719"/>
    <property type="match status" value="1"/>
</dbReference>
<name>A0A6J6NKJ3_9ZZZZ</name>
<dbReference type="SUPFAM" id="SSF46785">
    <property type="entry name" value="Winged helix' DNA-binding domain"/>
    <property type="match status" value="1"/>
</dbReference>
<keyword evidence="3" id="KW-0804">Transcription</keyword>
<organism evidence="6">
    <name type="scientific">freshwater metagenome</name>
    <dbReference type="NCBI Taxonomy" id="449393"/>
    <lineage>
        <taxon>unclassified sequences</taxon>
        <taxon>metagenomes</taxon>
        <taxon>ecological metagenomes</taxon>
    </lineage>
</organism>
<dbReference type="PANTHER" id="PTHR30136">
    <property type="entry name" value="HELIX-TURN-HELIX TRANSCRIPTIONAL REGULATOR, ICLR FAMILY"/>
    <property type="match status" value="1"/>
</dbReference>
<dbReference type="GO" id="GO:0003677">
    <property type="term" value="F:DNA binding"/>
    <property type="evidence" value="ECO:0007669"/>
    <property type="project" value="UniProtKB-KW"/>
</dbReference>
<dbReference type="PROSITE" id="PS51077">
    <property type="entry name" value="HTH_ICLR"/>
    <property type="match status" value="1"/>
</dbReference>
<protein>
    <submittedName>
        <fullName evidence="6">Unannotated protein</fullName>
    </submittedName>
</protein>
<evidence type="ECO:0000313" key="6">
    <source>
        <dbReference type="EMBL" id="CAB4687271.1"/>
    </source>
</evidence>
<evidence type="ECO:0000256" key="3">
    <source>
        <dbReference type="ARBA" id="ARBA00023163"/>
    </source>
</evidence>
<feature type="domain" description="HTH iclR-type" evidence="4">
    <location>
        <begin position="3"/>
        <end position="62"/>
    </location>
</feature>
<evidence type="ECO:0000313" key="7">
    <source>
        <dbReference type="EMBL" id="CAB4832552.1"/>
    </source>
</evidence>
<dbReference type="GO" id="GO:0045892">
    <property type="term" value="P:negative regulation of DNA-templated transcription"/>
    <property type="evidence" value="ECO:0007669"/>
    <property type="project" value="TreeGrafter"/>
</dbReference>
<dbReference type="InterPro" id="IPR029016">
    <property type="entry name" value="GAF-like_dom_sf"/>
</dbReference>
<dbReference type="PROSITE" id="PS51078">
    <property type="entry name" value="ICLR_ED"/>
    <property type="match status" value="1"/>
</dbReference>
<reference evidence="6" key="1">
    <citation type="submission" date="2020-05" db="EMBL/GenBank/DDBJ databases">
        <authorList>
            <person name="Chiriac C."/>
            <person name="Salcher M."/>
            <person name="Ghai R."/>
            <person name="Kavagutti S V."/>
        </authorList>
    </citation>
    <scope>NUCLEOTIDE SEQUENCE</scope>
</reference>
<dbReference type="Gene3D" id="1.10.10.10">
    <property type="entry name" value="Winged helix-like DNA-binding domain superfamily/Winged helix DNA-binding domain"/>
    <property type="match status" value="1"/>
</dbReference>
<dbReference type="InterPro" id="IPR036388">
    <property type="entry name" value="WH-like_DNA-bd_sf"/>
</dbReference>
<dbReference type="GO" id="GO:0003700">
    <property type="term" value="F:DNA-binding transcription factor activity"/>
    <property type="evidence" value="ECO:0007669"/>
    <property type="project" value="TreeGrafter"/>
</dbReference>
<dbReference type="InterPro" id="IPR036390">
    <property type="entry name" value="WH_DNA-bd_sf"/>
</dbReference>
<dbReference type="InterPro" id="IPR014757">
    <property type="entry name" value="Tscrpt_reg_IclR_C"/>
</dbReference>
<dbReference type="SUPFAM" id="SSF55781">
    <property type="entry name" value="GAF domain-like"/>
    <property type="match status" value="1"/>
</dbReference>
<dbReference type="InterPro" id="IPR005471">
    <property type="entry name" value="Tscrpt_reg_IclR_N"/>
</dbReference>
<dbReference type="Pfam" id="PF09339">
    <property type="entry name" value="HTH_IclR"/>
    <property type="match status" value="1"/>
</dbReference>